<dbReference type="EMBL" id="CAXHTA020000012">
    <property type="protein sequence ID" value="CAL5225150.1"/>
    <property type="molecule type" value="Genomic_DNA"/>
</dbReference>
<sequence length="511" mass="56466">MITMLARILAVCAILQIAIAQNSDPLDDVLTNNAAYFTTNFGQPVFSENRSLTVGPRGPVLLEDYEIQEKLFSLNRERIPERVVHARGTAAKGYFEVTDDITNLTYASIFSSIGKQTPVIVRFSIVSVSTGGPEWIRDPRGFAVKFYAGSPQGGPTQGCIWDLVGNNLPVFFIRDGAQFADLIHAAKPSPVNSLSPGWRFADFLSWHPESMNVVSYLFDDVGIPADYRHINGSSVHTYSLISGSGKVTFVKFHWLPTLGEKSLLDQDIPSLVSKFPNGDFATTQRAFCGVIGEFGWVAQIWPEDQFPMKRVGKLTLNQNIANYFNEAEQLAFSPSHILPGIGFTDDKLLQWRLVSYDDTQRYRIGPNFRFVEVNRPRCPVHSSAQNGPLNIANQTGEINYFPSQFSNQEPVAQFPYDNSTVGPGLRVRTIINKTDDFAQAGDRYRSFDSARKARFVTRIGGMLSDPMNAGGITSRWMSYLQQMDSSLPNQVQNAINTAKAAMGSSAIAGGG</sequence>
<evidence type="ECO:0000256" key="4">
    <source>
        <dbReference type="ARBA" id="ARBA00022559"/>
    </source>
</evidence>
<keyword evidence="5" id="KW-0349">Heme</keyword>
<evidence type="ECO:0000256" key="1">
    <source>
        <dbReference type="ARBA" id="ARBA00001971"/>
    </source>
</evidence>
<comment type="caution">
    <text evidence="12">The sequence shown here is derived from an EMBL/GenBank/DDBJ whole genome shotgun (WGS) entry which is preliminary data.</text>
</comment>
<evidence type="ECO:0000256" key="10">
    <source>
        <dbReference type="SAM" id="SignalP"/>
    </source>
</evidence>
<evidence type="ECO:0000256" key="6">
    <source>
        <dbReference type="ARBA" id="ARBA00022723"/>
    </source>
</evidence>
<feature type="chain" id="PRO_5046216745" description="catalase" evidence="10">
    <location>
        <begin position="21"/>
        <end position="511"/>
    </location>
</feature>
<name>A0ABP1G362_9CHLO</name>
<dbReference type="Proteomes" id="UP001497392">
    <property type="component" value="Unassembled WGS sequence"/>
</dbReference>
<evidence type="ECO:0000256" key="5">
    <source>
        <dbReference type="ARBA" id="ARBA00022617"/>
    </source>
</evidence>
<proteinExistence type="inferred from homology"/>
<dbReference type="PROSITE" id="PS51402">
    <property type="entry name" value="CATALASE_3"/>
    <property type="match status" value="1"/>
</dbReference>
<keyword evidence="9" id="KW-0376">Hydrogen peroxide</keyword>
<evidence type="ECO:0000259" key="11">
    <source>
        <dbReference type="SMART" id="SM01060"/>
    </source>
</evidence>
<dbReference type="PRINTS" id="PR00067">
    <property type="entry name" value="CATALASE"/>
</dbReference>
<dbReference type="PANTHER" id="PTHR11465">
    <property type="entry name" value="CATALASE"/>
    <property type="match status" value="1"/>
</dbReference>
<evidence type="ECO:0000256" key="7">
    <source>
        <dbReference type="ARBA" id="ARBA00023002"/>
    </source>
</evidence>
<evidence type="ECO:0000256" key="2">
    <source>
        <dbReference type="ARBA" id="ARBA00005329"/>
    </source>
</evidence>
<comment type="cofactor">
    <cofactor evidence="1">
        <name>heme</name>
        <dbReference type="ChEBI" id="CHEBI:30413"/>
    </cofactor>
</comment>
<accession>A0ABP1G362</accession>
<dbReference type="InterPro" id="IPR024711">
    <property type="entry name" value="Catalase_clade1/3"/>
</dbReference>
<protein>
    <recommendedName>
        <fullName evidence="3">catalase</fullName>
        <ecNumber evidence="3">1.11.1.6</ecNumber>
    </recommendedName>
</protein>
<dbReference type="InterPro" id="IPR020835">
    <property type="entry name" value="Catalase_sf"/>
</dbReference>
<keyword evidence="6" id="KW-0479">Metal-binding</keyword>
<keyword evidence="10" id="KW-0732">Signal</keyword>
<comment type="similarity">
    <text evidence="2">Belongs to the catalase family.</text>
</comment>
<dbReference type="InterPro" id="IPR010582">
    <property type="entry name" value="Catalase_immune_responsive"/>
</dbReference>
<evidence type="ECO:0000313" key="13">
    <source>
        <dbReference type="Proteomes" id="UP001497392"/>
    </source>
</evidence>
<evidence type="ECO:0000256" key="9">
    <source>
        <dbReference type="ARBA" id="ARBA00023324"/>
    </source>
</evidence>
<gene>
    <name evidence="12" type="primary">g7930</name>
    <name evidence="12" type="ORF">VP750_LOCUS6809</name>
</gene>
<dbReference type="Pfam" id="PF06628">
    <property type="entry name" value="Catalase-rel"/>
    <property type="match status" value="1"/>
</dbReference>
<evidence type="ECO:0000256" key="8">
    <source>
        <dbReference type="ARBA" id="ARBA00023004"/>
    </source>
</evidence>
<dbReference type="SMART" id="SM01060">
    <property type="entry name" value="Catalase"/>
    <property type="match status" value="1"/>
</dbReference>
<feature type="signal peptide" evidence="10">
    <location>
        <begin position="1"/>
        <end position="20"/>
    </location>
</feature>
<evidence type="ECO:0000313" key="12">
    <source>
        <dbReference type="EMBL" id="CAL5225150.1"/>
    </source>
</evidence>
<dbReference type="InterPro" id="IPR011614">
    <property type="entry name" value="Catalase_core"/>
</dbReference>
<dbReference type="PANTHER" id="PTHR11465:SF23">
    <property type="entry name" value="CATALASE-2"/>
    <property type="match status" value="1"/>
</dbReference>
<evidence type="ECO:0000256" key="3">
    <source>
        <dbReference type="ARBA" id="ARBA00012314"/>
    </source>
</evidence>
<dbReference type="PIRSF" id="PIRSF038928">
    <property type="entry name" value="Catalase_clade1-3"/>
    <property type="match status" value="1"/>
</dbReference>
<dbReference type="InterPro" id="IPR018028">
    <property type="entry name" value="Catalase"/>
</dbReference>
<dbReference type="Pfam" id="PF00199">
    <property type="entry name" value="Catalase"/>
    <property type="match status" value="2"/>
</dbReference>
<reference evidence="12 13" key="1">
    <citation type="submission" date="2024-06" db="EMBL/GenBank/DDBJ databases">
        <authorList>
            <person name="Kraege A."/>
            <person name="Thomma B."/>
        </authorList>
    </citation>
    <scope>NUCLEOTIDE SEQUENCE [LARGE SCALE GENOMIC DNA]</scope>
</reference>
<dbReference type="Gene3D" id="2.40.180.10">
    <property type="entry name" value="Catalase core domain"/>
    <property type="match status" value="2"/>
</dbReference>
<feature type="domain" description="Catalase core" evidence="11">
    <location>
        <begin position="38"/>
        <end position="409"/>
    </location>
</feature>
<dbReference type="EC" id="1.11.1.6" evidence="3"/>
<keyword evidence="13" id="KW-1185">Reference proteome</keyword>
<organism evidence="12 13">
    <name type="scientific">Coccomyxa viridis</name>
    <dbReference type="NCBI Taxonomy" id="1274662"/>
    <lineage>
        <taxon>Eukaryota</taxon>
        <taxon>Viridiplantae</taxon>
        <taxon>Chlorophyta</taxon>
        <taxon>core chlorophytes</taxon>
        <taxon>Trebouxiophyceae</taxon>
        <taxon>Trebouxiophyceae incertae sedis</taxon>
        <taxon>Coccomyxaceae</taxon>
        <taxon>Coccomyxa</taxon>
    </lineage>
</organism>
<dbReference type="SUPFAM" id="SSF56634">
    <property type="entry name" value="Heme-dependent catalase-like"/>
    <property type="match status" value="1"/>
</dbReference>
<keyword evidence="7" id="KW-0560">Oxidoreductase</keyword>
<keyword evidence="4" id="KW-0575">Peroxidase</keyword>
<keyword evidence="8" id="KW-0408">Iron</keyword>